<evidence type="ECO:0000313" key="2">
    <source>
        <dbReference type="Proteomes" id="UP000472320"/>
    </source>
</evidence>
<sequence>MLACMIFFDASSYSKRTYARFRSCLALERFVSSPHSEGRSASLRWARAWQLVVQRPERENELAPIAPSIGMYDGSLNLKSSQRSVAREDVLD</sequence>
<keyword evidence="2" id="KW-1185">Reference proteome</keyword>
<comment type="caution">
    <text evidence="1">The sequence shown here is derived from an EMBL/GenBank/DDBJ whole genome shotgun (WGS) entry which is preliminary data.</text>
</comment>
<accession>A0A6L6QDA8</accession>
<dbReference type="OrthoDB" id="8758921at2"/>
<dbReference type="AlphaFoldDB" id="A0A6L6QDA8"/>
<dbReference type="EMBL" id="WNKX01000003">
    <property type="protein sequence ID" value="MTW10081.1"/>
    <property type="molecule type" value="Genomic_DNA"/>
</dbReference>
<gene>
    <name evidence="1" type="ORF">GM658_05655</name>
</gene>
<name>A0A6L6QDA8_9BURK</name>
<protein>
    <submittedName>
        <fullName evidence="1">Uncharacterized protein</fullName>
    </submittedName>
</protein>
<reference evidence="1 2" key="1">
    <citation type="submission" date="2019-11" db="EMBL/GenBank/DDBJ databases">
        <title>Type strains purchased from KCTC, JCM and DSMZ.</title>
        <authorList>
            <person name="Lu H."/>
        </authorList>
    </citation>
    <scope>NUCLEOTIDE SEQUENCE [LARGE SCALE GENOMIC DNA]</scope>
    <source>
        <strain evidence="1 2">JCM 31587</strain>
    </source>
</reference>
<organism evidence="1 2">
    <name type="scientific">Massilia eburnea</name>
    <dbReference type="NCBI Taxonomy" id="1776165"/>
    <lineage>
        <taxon>Bacteria</taxon>
        <taxon>Pseudomonadati</taxon>
        <taxon>Pseudomonadota</taxon>
        <taxon>Betaproteobacteria</taxon>
        <taxon>Burkholderiales</taxon>
        <taxon>Oxalobacteraceae</taxon>
        <taxon>Telluria group</taxon>
        <taxon>Massilia</taxon>
    </lineage>
</organism>
<proteinExistence type="predicted"/>
<dbReference type="Proteomes" id="UP000472320">
    <property type="component" value="Unassembled WGS sequence"/>
</dbReference>
<evidence type="ECO:0000313" key="1">
    <source>
        <dbReference type="EMBL" id="MTW10081.1"/>
    </source>
</evidence>